<feature type="binding site" evidence="15">
    <location>
        <position position="82"/>
    </location>
    <ligand>
        <name>Ca(2+)</name>
        <dbReference type="ChEBI" id="CHEBI:29108"/>
        <label>1</label>
    </ligand>
</feature>
<feature type="disulfide bond" evidence="17">
    <location>
        <begin position="195"/>
        <end position="227"/>
    </location>
</feature>
<dbReference type="GO" id="GO:0020037">
    <property type="term" value="F:heme binding"/>
    <property type="evidence" value="ECO:0007669"/>
    <property type="project" value="UniProtKB-UniRule"/>
</dbReference>
<feature type="binding site" evidence="15">
    <location>
        <position position="244"/>
    </location>
    <ligand>
        <name>Ca(2+)</name>
        <dbReference type="ChEBI" id="CHEBI:29108"/>
        <label>2</label>
    </ligand>
</feature>
<evidence type="ECO:0000256" key="16">
    <source>
        <dbReference type="PIRSR" id="PIRSR600823-4"/>
    </source>
</evidence>
<evidence type="ECO:0000256" key="7">
    <source>
        <dbReference type="ARBA" id="ARBA00022723"/>
    </source>
</evidence>
<evidence type="ECO:0000256" key="10">
    <source>
        <dbReference type="ARBA" id="ARBA00023004"/>
    </source>
</evidence>
<dbReference type="Proteomes" id="UP000235220">
    <property type="component" value="Chromosome 14"/>
</dbReference>
<comment type="cofactor">
    <cofactor evidence="15 18">
        <name>Ca(2+)</name>
        <dbReference type="ChEBI" id="CHEBI:29108"/>
    </cofactor>
    <text evidence="15 18">Binds 2 calcium ions per subunit.</text>
</comment>
<feature type="disulfide bond" evidence="17">
    <location>
        <begin position="62"/>
        <end position="67"/>
    </location>
</feature>
<comment type="subcellular location">
    <subcellularLocation>
        <location evidence="18">Secreted</location>
    </subcellularLocation>
</comment>
<dbReference type="Gene3D" id="1.10.420.10">
    <property type="entry name" value="Peroxidase, domain 2"/>
    <property type="match status" value="1"/>
</dbReference>
<keyword evidence="12 18" id="KW-0376">Hydrogen peroxide</keyword>
<organism evidence="19 20">
    <name type="scientific">Juglans regia</name>
    <name type="common">English walnut</name>
    <dbReference type="NCBI Taxonomy" id="51240"/>
    <lineage>
        <taxon>Eukaryota</taxon>
        <taxon>Viridiplantae</taxon>
        <taxon>Streptophyta</taxon>
        <taxon>Embryophyta</taxon>
        <taxon>Tracheophyta</taxon>
        <taxon>Spermatophyta</taxon>
        <taxon>Magnoliopsida</taxon>
        <taxon>eudicotyledons</taxon>
        <taxon>Gunneridae</taxon>
        <taxon>Pentapetalae</taxon>
        <taxon>rosids</taxon>
        <taxon>fabids</taxon>
        <taxon>Fagales</taxon>
        <taxon>Juglandaceae</taxon>
        <taxon>Juglans</taxon>
    </lineage>
</organism>
<dbReference type="KEGG" id="jre:108979445"/>
<feature type="binding site" description="axial binding residue" evidence="15">
    <location>
        <position position="188"/>
    </location>
    <ligand>
        <name>heme b</name>
        <dbReference type="ChEBI" id="CHEBI:60344"/>
    </ligand>
    <ligandPart>
        <name>Fe</name>
        <dbReference type="ChEBI" id="CHEBI:18248"/>
    </ligandPart>
</feature>
<keyword evidence="5 18" id="KW-0575">Peroxidase</keyword>
<evidence type="ECO:0000256" key="1">
    <source>
        <dbReference type="ARBA" id="ARBA00000189"/>
    </source>
</evidence>
<evidence type="ECO:0000256" key="13">
    <source>
        <dbReference type="PIRSR" id="PIRSR600823-1"/>
    </source>
</evidence>
<dbReference type="Gramene" id="Jr14_20390_p1">
    <property type="protein sequence ID" value="cds.Jr14_20390_p1"/>
    <property type="gene ID" value="Jr14_20390"/>
</dbReference>
<evidence type="ECO:0000256" key="18">
    <source>
        <dbReference type="RuleBase" id="RU362060"/>
    </source>
</evidence>
<feature type="binding site" evidence="15">
    <location>
        <position position="68"/>
    </location>
    <ligand>
        <name>Ca(2+)</name>
        <dbReference type="ChEBI" id="CHEBI:29108"/>
        <label>1</label>
    </ligand>
</feature>
<keyword evidence="4 18" id="KW-0964">Secreted</keyword>
<dbReference type="PROSITE" id="PS50873">
    <property type="entry name" value="PEROXIDASE_4"/>
    <property type="match status" value="1"/>
</dbReference>
<evidence type="ECO:0000256" key="14">
    <source>
        <dbReference type="PIRSR" id="PIRSR600823-2"/>
    </source>
</evidence>
<evidence type="ECO:0000256" key="9">
    <source>
        <dbReference type="ARBA" id="ARBA00023002"/>
    </source>
</evidence>
<reference evidence="20" key="1">
    <citation type="submission" date="2025-08" db="UniProtKB">
        <authorList>
            <consortium name="RefSeq"/>
        </authorList>
    </citation>
    <scope>IDENTIFICATION</scope>
    <source>
        <tissue evidence="20">Leaves</tissue>
    </source>
</reference>
<evidence type="ECO:0000256" key="8">
    <source>
        <dbReference type="ARBA" id="ARBA00022729"/>
    </source>
</evidence>
<name>A0A2I4DEV1_JUGRE</name>
<feature type="binding site" evidence="15">
    <location>
        <position position="66"/>
    </location>
    <ligand>
        <name>Ca(2+)</name>
        <dbReference type="ChEBI" id="CHEBI:29108"/>
        <label>1</label>
    </ligand>
</feature>
<feature type="binding site" evidence="15">
    <location>
        <position position="64"/>
    </location>
    <ligand>
        <name>Ca(2+)</name>
        <dbReference type="ChEBI" id="CHEBI:29108"/>
        <label>1</label>
    </ligand>
</feature>
<keyword evidence="8 18" id="KW-0732">Signal</keyword>
<evidence type="ECO:0000256" key="2">
    <source>
        <dbReference type="ARBA" id="ARBA00002322"/>
    </source>
</evidence>
<comment type="cofactor">
    <cofactor evidence="15 18">
        <name>heme b</name>
        <dbReference type="ChEBI" id="CHEBI:60344"/>
    </cofactor>
    <text evidence="15 18">Binds 1 heme b (iron(II)-protoporphyrin IX) group per subunit.</text>
</comment>
<dbReference type="PRINTS" id="PR00458">
    <property type="entry name" value="PEROXIDASE"/>
</dbReference>
<keyword evidence="7 15" id="KW-0479">Metal-binding</keyword>
<dbReference type="InterPro" id="IPR019794">
    <property type="entry name" value="Peroxidases_AS"/>
</dbReference>
<dbReference type="CDD" id="cd00693">
    <property type="entry name" value="secretory_peroxidase"/>
    <property type="match status" value="1"/>
</dbReference>
<evidence type="ECO:0000256" key="6">
    <source>
        <dbReference type="ARBA" id="ARBA00022617"/>
    </source>
</evidence>
<feature type="binding site" evidence="15">
    <location>
        <position position="61"/>
    </location>
    <ligand>
        <name>Ca(2+)</name>
        <dbReference type="ChEBI" id="CHEBI:29108"/>
        <label>1</label>
    </ligand>
</feature>
<dbReference type="GO" id="GO:0005576">
    <property type="term" value="C:extracellular region"/>
    <property type="evidence" value="ECO:0007669"/>
    <property type="project" value="UniProtKB-SubCell"/>
</dbReference>
<dbReference type="InterPro" id="IPR033905">
    <property type="entry name" value="Secretory_peroxidase"/>
</dbReference>
<feature type="binding site" evidence="14">
    <location>
        <position position="158"/>
    </location>
    <ligand>
        <name>substrate</name>
    </ligand>
</feature>
<dbReference type="GO" id="GO:0006979">
    <property type="term" value="P:response to oxidative stress"/>
    <property type="evidence" value="ECO:0007669"/>
    <property type="project" value="UniProtKB-UniRule"/>
</dbReference>
<dbReference type="InterPro" id="IPR000823">
    <property type="entry name" value="Peroxidase_pln"/>
</dbReference>
<keyword evidence="6 18" id="KW-0349">Heme</keyword>
<proteinExistence type="inferred from homology"/>
<dbReference type="RefSeq" id="XP_018805662.1">
    <property type="nucleotide sequence ID" value="XM_018950117.2"/>
</dbReference>
<dbReference type="Gene3D" id="1.10.520.10">
    <property type="match status" value="1"/>
</dbReference>
<comment type="similarity">
    <text evidence="18">Belongs to the peroxidase family. Classical plant (class III) peroxidase subfamily.</text>
</comment>
<dbReference type="PANTHER" id="PTHR31517:SF17">
    <property type="entry name" value="PEROXIDASE 6"/>
    <property type="match status" value="1"/>
</dbReference>
<dbReference type="GO" id="GO:0140825">
    <property type="term" value="F:lactoperoxidase activity"/>
    <property type="evidence" value="ECO:0007669"/>
    <property type="project" value="UniProtKB-EC"/>
</dbReference>
<keyword evidence="10 15" id="KW-0408">Iron</keyword>
<evidence type="ECO:0000256" key="5">
    <source>
        <dbReference type="ARBA" id="ARBA00022559"/>
    </source>
</evidence>
<dbReference type="STRING" id="51240.A0A2I4DEV1"/>
<dbReference type="SUPFAM" id="SSF48113">
    <property type="entry name" value="Heme-dependent peroxidases"/>
    <property type="match status" value="1"/>
</dbReference>
<evidence type="ECO:0000313" key="20">
    <source>
        <dbReference type="RefSeq" id="XP_018805662.1"/>
    </source>
</evidence>
<dbReference type="FunFam" id="1.10.420.10:FF:000007">
    <property type="entry name" value="Peroxidase"/>
    <property type="match status" value="1"/>
</dbReference>
<keyword evidence="9 18" id="KW-0560">Oxidoreductase</keyword>
<feature type="binding site" evidence="15">
    <location>
        <position position="249"/>
    </location>
    <ligand>
        <name>Ca(2+)</name>
        <dbReference type="ChEBI" id="CHEBI:29108"/>
        <label>2</label>
    </ligand>
</feature>
<feature type="signal peptide" evidence="18">
    <location>
        <begin position="1"/>
        <end position="18"/>
    </location>
</feature>
<dbReference type="InterPro" id="IPR010255">
    <property type="entry name" value="Haem_peroxidase_sf"/>
</dbReference>
<dbReference type="FunFam" id="1.10.520.10:FF:000008">
    <property type="entry name" value="Peroxidase"/>
    <property type="match status" value="1"/>
</dbReference>
<dbReference type="PANTHER" id="PTHR31517">
    <property type="match status" value="1"/>
</dbReference>
<evidence type="ECO:0000256" key="12">
    <source>
        <dbReference type="ARBA" id="ARBA00023324"/>
    </source>
</evidence>
<feature type="active site" description="Proton acceptor" evidence="13">
    <location>
        <position position="60"/>
    </location>
</feature>
<dbReference type="Pfam" id="PF00141">
    <property type="entry name" value="peroxidase"/>
    <property type="match status" value="1"/>
</dbReference>
<dbReference type="InterPro" id="IPR002016">
    <property type="entry name" value="Haem_peroxidase"/>
</dbReference>
<dbReference type="GeneID" id="108979445"/>
<dbReference type="AlphaFoldDB" id="A0A2I4DEV1"/>
<comment type="function">
    <text evidence="2">Removal of H(2)O(2), oxidation of toxic reductants, biosynthesis and degradation of lignin, suberization, auxin catabolism, response to environmental stresses such as wounding, pathogen attack and oxidative stress. These functions might be dependent on each isozyme/isoform in each plant tissue.</text>
</comment>
<feature type="site" description="Transition state stabilizer" evidence="16">
    <location>
        <position position="56"/>
    </location>
</feature>
<dbReference type="EC" id="1.11.1.7" evidence="3 18"/>
<keyword evidence="11 17" id="KW-1015">Disulfide bond</keyword>
<evidence type="ECO:0000256" key="15">
    <source>
        <dbReference type="PIRSR" id="PIRSR600823-3"/>
    </source>
</evidence>
<dbReference type="PRINTS" id="PR00461">
    <property type="entry name" value="PLPEROXIDASE"/>
</dbReference>
<feature type="disulfide bond" evidence="17">
    <location>
        <begin position="116"/>
        <end position="317"/>
    </location>
</feature>
<evidence type="ECO:0000256" key="17">
    <source>
        <dbReference type="PIRSR" id="PIRSR600823-5"/>
    </source>
</evidence>
<keyword evidence="15 18" id="KW-0106">Calcium</keyword>
<gene>
    <name evidence="20" type="primary">LOC108979445</name>
</gene>
<evidence type="ECO:0000256" key="3">
    <source>
        <dbReference type="ARBA" id="ARBA00012313"/>
    </source>
</evidence>
<feature type="disulfide bond" evidence="17">
    <location>
        <begin position="29"/>
        <end position="110"/>
    </location>
</feature>
<feature type="chain" id="PRO_5043056733" description="Peroxidase" evidence="18">
    <location>
        <begin position="19"/>
        <end position="325"/>
    </location>
</feature>
<dbReference type="GO" id="GO:0046872">
    <property type="term" value="F:metal ion binding"/>
    <property type="evidence" value="ECO:0007669"/>
    <property type="project" value="UniProtKB-UniRule"/>
</dbReference>
<sequence length="325" mass="36081">MAFPLLFLLFLSIPLSESKLSIDYYKKTCPDFDKIMSEVVRSKQIANPTTAAGTLRLFFHDCMVEGCDASVLISTNSFNKAEREADINFSLAGDAFDLIVRAKTALELTCPGIVSCSDILAQATRNLINMVGGPYYNVRLGRKDGLVSLASLVDRQIPRSNMSSNQMISVFAAKGFTIQEMVALNGAHTVGFSPCKEFSDRIFHYSKKSPSDPAMYPKFAEALRKICANYTKDPTMSVFNDVMTPGKFDNMYFQNLQKGLGLLASDQALVTDPRTKPFVDLYASNQAKFFQDFAHAMEKLSVYGIKTGHKGEVRHRCDAFNKLKA</sequence>
<feature type="binding site" evidence="15">
    <location>
        <position position="241"/>
    </location>
    <ligand>
        <name>Ca(2+)</name>
        <dbReference type="ChEBI" id="CHEBI:29108"/>
        <label>2</label>
    </ligand>
</feature>
<evidence type="ECO:0000313" key="19">
    <source>
        <dbReference type="Proteomes" id="UP000235220"/>
    </source>
</evidence>
<comment type="catalytic activity">
    <reaction evidence="1 18">
        <text>2 a phenolic donor + H2O2 = 2 a phenolic radical donor + 2 H2O</text>
        <dbReference type="Rhea" id="RHEA:56136"/>
        <dbReference type="ChEBI" id="CHEBI:15377"/>
        <dbReference type="ChEBI" id="CHEBI:16240"/>
        <dbReference type="ChEBI" id="CHEBI:139520"/>
        <dbReference type="ChEBI" id="CHEBI:139521"/>
        <dbReference type="EC" id="1.11.1.7"/>
    </reaction>
</comment>
<accession>A0A2I4DEV1</accession>
<feature type="binding site" evidence="15">
    <location>
        <position position="70"/>
    </location>
    <ligand>
        <name>Ca(2+)</name>
        <dbReference type="ChEBI" id="CHEBI:29108"/>
        <label>1</label>
    </ligand>
</feature>
<dbReference type="FunCoup" id="A0A2I4DEV1">
    <property type="interactions" value="201"/>
</dbReference>
<feature type="binding site" evidence="15">
    <location>
        <position position="189"/>
    </location>
    <ligand>
        <name>Ca(2+)</name>
        <dbReference type="ChEBI" id="CHEBI:29108"/>
        <label>2</label>
    </ligand>
</feature>
<evidence type="ECO:0000256" key="11">
    <source>
        <dbReference type="ARBA" id="ARBA00023157"/>
    </source>
</evidence>
<dbReference type="PROSITE" id="PS00436">
    <property type="entry name" value="PEROXIDASE_2"/>
    <property type="match status" value="1"/>
</dbReference>
<evidence type="ECO:0000256" key="4">
    <source>
        <dbReference type="ARBA" id="ARBA00022525"/>
    </source>
</evidence>
<keyword evidence="19" id="KW-1185">Reference proteome</keyword>
<dbReference type="OrthoDB" id="2113341at2759"/>
<dbReference type="GO" id="GO:0042744">
    <property type="term" value="P:hydrogen peroxide catabolic process"/>
    <property type="evidence" value="ECO:0007669"/>
    <property type="project" value="UniProtKB-KW"/>
</dbReference>
<protein>
    <recommendedName>
        <fullName evidence="3 18">Peroxidase</fullName>
        <ecNumber evidence="3 18">1.11.1.7</ecNumber>
    </recommendedName>
</protein>